<dbReference type="EMBL" id="QLTA01000034">
    <property type="protein sequence ID" value="RAR77809.1"/>
    <property type="molecule type" value="Genomic_DNA"/>
</dbReference>
<evidence type="ECO:0000313" key="1">
    <source>
        <dbReference type="EMBL" id="RAR77809.1"/>
    </source>
</evidence>
<organism evidence="1 2">
    <name type="scientific">Paracidovorax anthurii</name>
    <dbReference type="NCBI Taxonomy" id="78229"/>
    <lineage>
        <taxon>Bacteria</taxon>
        <taxon>Pseudomonadati</taxon>
        <taxon>Pseudomonadota</taxon>
        <taxon>Betaproteobacteria</taxon>
        <taxon>Burkholderiales</taxon>
        <taxon>Comamonadaceae</taxon>
        <taxon>Paracidovorax</taxon>
    </lineage>
</organism>
<name>A0A328YVS8_9BURK</name>
<evidence type="ECO:0008006" key="3">
    <source>
        <dbReference type="Google" id="ProtNLM"/>
    </source>
</evidence>
<dbReference type="AlphaFoldDB" id="A0A328YVS8"/>
<keyword evidence="2" id="KW-1185">Reference proteome</keyword>
<comment type="caution">
    <text evidence="1">The sequence shown here is derived from an EMBL/GenBank/DDBJ whole genome shotgun (WGS) entry which is preliminary data.</text>
</comment>
<reference evidence="1 2" key="1">
    <citation type="submission" date="2018-06" db="EMBL/GenBank/DDBJ databases">
        <title>Genomic Encyclopedia of Archaeal and Bacterial Type Strains, Phase II (KMG-II): from individual species to whole genera.</title>
        <authorList>
            <person name="Goeker M."/>
        </authorList>
    </citation>
    <scope>NUCLEOTIDE SEQUENCE [LARGE SCALE GENOMIC DNA]</scope>
    <source>
        <strain evidence="1 2">CFPB 3232</strain>
    </source>
</reference>
<dbReference type="OrthoDB" id="8812065at2"/>
<sequence>MTTTTESREALQSPQSNLSTARRACVEAALRLMGADDASVQAFGEQGMVMADGILLGIASLSDRDDGRWIATAVVRRPEEVSEARWAEALLLANGQAILLADWAFSLEERGDGVLMMPLEPDLKDPRMLSANFDGMLSLCLAVAAGAQVVALAANSQEESA</sequence>
<evidence type="ECO:0000313" key="2">
    <source>
        <dbReference type="Proteomes" id="UP000248856"/>
    </source>
</evidence>
<gene>
    <name evidence="1" type="ORF">AX018_103412</name>
</gene>
<protein>
    <recommendedName>
        <fullName evidence="3">Tir chaperone family protein CesT</fullName>
    </recommendedName>
</protein>
<dbReference type="Proteomes" id="UP000248856">
    <property type="component" value="Unassembled WGS sequence"/>
</dbReference>
<dbReference type="RefSeq" id="WP_111879038.1">
    <property type="nucleotide sequence ID" value="NZ_CBCSGC010000015.1"/>
</dbReference>
<accession>A0A328YVS8</accession>
<proteinExistence type="predicted"/>